<dbReference type="Pfam" id="PF23982">
    <property type="entry name" value="XM1_gp53_minor_capsid"/>
    <property type="match status" value="1"/>
</dbReference>
<dbReference type="EMBL" id="QGLT01000004">
    <property type="protein sequence ID" value="PXY99855.1"/>
    <property type="molecule type" value="Genomic_DNA"/>
</dbReference>
<reference evidence="1 2" key="1">
    <citation type="submission" date="2018-05" db="EMBL/GenBank/DDBJ databases">
        <title>Reference genomes for bee gut microbiota database.</title>
        <authorList>
            <person name="Ellegaard K.M."/>
        </authorList>
    </citation>
    <scope>NUCLEOTIDE SEQUENCE [LARGE SCALE GENOMIC DNA]</scope>
    <source>
        <strain evidence="1 2">ESL0284</strain>
    </source>
</reference>
<dbReference type="InterPro" id="IPR056914">
    <property type="entry name" value="Gp53-like"/>
</dbReference>
<comment type="caution">
    <text evidence="1">The sequence shown here is derived from an EMBL/GenBank/DDBJ whole genome shotgun (WGS) entry which is preliminary data.</text>
</comment>
<sequence length="159" mass="17205">MSFQNKVNLNPAQGWHGDFSSVNPRISLLGKDGAFQVGETAIEAGSFVWTDEREGLISNKGNASPIGFVGREWAGINLPDAREGNMEISPGTMVTVFSKGEFIIELPEMMSQVQQGEMVYASKETGKVVVSDDKNAVATNYKYAENAKGGDIVKISAWI</sequence>
<dbReference type="OrthoDB" id="7224958at2"/>
<proteinExistence type="predicted"/>
<protein>
    <submittedName>
        <fullName evidence="1">Uncharacterized protein</fullName>
    </submittedName>
</protein>
<evidence type="ECO:0000313" key="2">
    <source>
        <dbReference type="Proteomes" id="UP000247565"/>
    </source>
</evidence>
<dbReference type="AlphaFoldDB" id="A0A318N164"/>
<dbReference type="RefSeq" id="WP_110439475.1">
    <property type="nucleotide sequence ID" value="NZ_CP046393.1"/>
</dbReference>
<keyword evidence="2" id="KW-1185">Reference proteome</keyword>
<gene>
    <name evidence="1" type="ORF">DK869_07950</name>
</gene>
<evidence type="ECO:0000313" key="1">
    <source>
        <dbReference type="EMBL" id="PXY99855.1"/>
    </source>
</evidence>
<accession>A0A318N164</accession>
<dbReference type="Proteomes" id="UP000247565">
    <property type="component" value="Unassembled WGS sequence"/>
</dbReference>
<name>A0A318N164_9PROT</name>
<organism evidence="1 2">
    <name type="scientific">Commensalibacter melissae</name>
    <dbReference type="NCBI Taxonomy" id="2070537"/>
    <lineage>
        <taxon>Bacteria</taxon>
        <taxon>Pseudomonadati</taxon>
        <taxon>Pseudomonadota</taxon>
        <taxon>Alphaproteobacteria</taxon>
        <taxon>Acetobacterales</taxon>
        <taxon>Acetobacteraceae</taxon>
    </lineage>
</organism>